<organism evidence="3 4">
    <name type="scientific">Nibrella saemangeumensis</name>
    <dbReference type="NCBI Taxonomy" id="1084526"/>
    <lineage>
        <taxon>Bacteria</taxon>
        <taxon>Pseudomonadati</taxon>
        <taxon>Bacteroidota</taxon>
        <taxon>Cytophagia</taxon>
        <taxon>Cytophagales</taxon>
        <taxon>Spirosomataceae</taxon>
        <taxon>Nibrella</taxon>
    </lineage>
</organism>
<dbReference type="PANTHER" id="PTHR13754">
    <property type="entry name" value="METALLO-BETA-LACTAMASE SUPERFAMILY PROTEIN"/>
    <property type="match status" value="1"/>
</dbReference>
<dbReference type="Proteomes" id="UP001501175">
    <property type="component" value="Unassembled WGS sequence"/>
</dbReference>
<dbReference type="InterPro" id="IPR052926">
    <property type="entry name" value="Metallo-beta-lactamase_dom"/>
</dbReference>
<dbReference type="SUPFAM" id="SSF56281">
    <property type="entry name" value="Metallo-hydrolase/oxidoreductase"/>
    <property type="match status" value="1"/>
</dbReference>
<feature type="chain" id="PRO_5047127479" evidence="1">
    <location>
        <begin position="16"/>
        <end position="287"/>
    </location>
</feature>
<evidence type="ECO:0000256" key="1">
    <source>
        <dbReference type="SAM" id="SignalP"/>
    </source>
</evidence>
<evidence type="ECO:0000313" key="4">
    <source>
        <dbReference type="Proteomes" id="UP001501175"/>
    </source>
</evidence>
<gene>
    <name evidence="3" type="ORF">GCM10023189_55890</name>
</gene>
<keyword evidence="4" id="KW-1185">Reference proteome</keyword>
<dbReference type="InterPro" id="IPR001279">
    <property type="entry name" value="Metallo-B-lactamas"/>
</dbReference>
<feature type="signal peptide" evidence="1">
    <location>
        <begin position="1"/>
        <end position="15"/>
    </location>
</feature>
<dbReference type="InterPro" id="IPR041712">
    <property type="entry name" value="DHPS-like_MBL-fold"/>
</dbReference>
<reference evidence="4" key="1">
    <citation type="journal article" date="2019" name="Int. J. Syst. Evol. Microbiol.">
        <title>The Global Catalogue of Microorganisms (GCM) 10K type strain sequencing project: providing services to taxonomists for standard genome sequencing and annotation.</title>
        <authorList>
            <consortium name="The Broad Institute Genomics Platform"/>
            <consortium name="The Broad Institute Genome Sequencing Center for Infectious Disease"/>
            <person name="Wu L."/>
            <person name="Ma J."/>
        </authorList>
    </citation>
    <scope>NUCLEOTIDE SEQUENCE [LARGE SCALE GENOMIC DNA]</scope>
    <source>
        <strain evidence="4">JCM 17927</strain>
    </source>
</reference>
<dbReference type="EMBL" id="BAABHD010000084">
    <property type="protein sequence ID" value="GAA4469206.1"/>
    <property type="molecule type" value="Genomic_DNA"/>
</dbReference>
<protein>
    <submittedName>
        <fullName evidence="3">MBL fold metallo-hydrolase</fullName>
    </submittedName>
</protein>
<feature type="domain" description="Metallo-beta-lactamase" evidence="2">
    <location>
        <begin position="38"/>
        <end position="257"/>
    </location>
</feature>
<name>A0ABP8NM37_9BACT</name>
<dbReference type="InterPro" id="IPR036866">
    <property type="entry name" value="RibonucZ/Hydroxyglut_hydro"/>
</dbReference>
<keyword evidence="1" id="KW-0732">Signal</keyword>
<comment type="caution">
    <text evidence="3">The sequence shown here is derived from an EMBL/GenBank/DDBJ whole genome shotgun (WGS) entry which is preliminary data.</text>
</comment>
<dbReference type="Gene3D" id="3.60.15.10">
    <property type="entry name" value="Ribonuclease Z/Hydroxyacylglutathione hydrolase-like"/>
    <property type="match status" value="1"/>
</dbReference>
<dbReference type="SMART" id="SM00849">
    <property type="entry name" value="Lactamase_B"/>
    <property type="match status" value="1"/>
</dbReference>
<dbReference type="Pfam" id="PF00753">
    <property type="entry name" value="Lactamase_B"/>
    <property type="match status" value="1"/>
</dbReference>
<accession>A0ABP8NM37</accession>
<evidence type="ECO:0000313" key="3">
    <source>
        <dbReference type="EMBL" id="GAA4469206.1"/>
    </source>
</evidence>
<dbReference type="CDD" id="cd07713">
    <property type="entry name" value="DHPS-like_MBL-fold"/>
    <property type="match status" value="1"/>
</dbReference>
<sequence>MVTGFLLFVRLSALAQPASRITILVDAFSQSPTLKQDWGFAALIEYDGKRILFDTGNNADIFAFNTKALNIDLTRLDFVVLSHRHGDHTDGLRHLLKVNPEVRIYVPNDEYFGGPTPMGFFRRKEPTLPAHMRYFNGKVPQQIPHGSPWPQKNMSRIDSSVQINPNITIVRNLSKERLFGETPELSLAIRTTRGQVLVVGCSHPGIEQILSSIGAKENPVRLLVGGLHLVQTPQAELERLAKALREEWNVTSIAPGHCTGEGGFITLQQVFGAQYQYAGLGVQIPLP</sequence>
<dbReference type="PANTHER" id="PTHR13754:SF13">
    <property type="entry name" value="METALLO-BETA-LACTAMASE SUPERFAMILY PROTEIN (AFU_ORTHOLOGUE AFUA_3G07630)"/>
    <property type="match status" value="1"/>
</dbReference>
<proteinExistence type="predicted"/>
<evidence type="ECO:0000259" key="2">
    <source>
        <dbReference type="SMART" id="SM00849"/>
    </source>
</evidence>